<reference evidence="8" key="1">
    <citation type="journal article" date="2019" name="Int. J. Syst. Evol. Microbiol.">
        <title>The Global Catalogue of Microorganisms (GCM) 10K type strain sequencing project: providing services to taxonomists for standard genome sequencing and annotation.</title>
        <authorList>
            <consortium name="The Broad Institute Genomics Platform"/>
            <consortium name="The Broad Institute Genome Sequencing Center for Infectious Disease"/>
            <person name="Wu L."/>
            <person name="Ma J."/>
        </authorList>
    </citation>
    <scope>NUCLEOTIDE SEQUENCE [LARGE SCALE GENOMIC DNA]</scope>
    <source>
        <strain evidence="8">KCTC 62192</strain>
    </source>
</reference>
<name>A0ABV7AI22_9RHOB</name>
<dbReference type="InterPro" id="IPR036249">
    <property type="entry name" value="Thioredoxin-like_sf"/>
</dbReference>
<dbReference type="InterPro" id="IPR002023">
    <property type="entry name" value="NuoE-like"/>
</dbReference>
<evidence type="ECO:0000313" key="8">
    <source>
        <dbReference type="Proteomes" id="UP001595443"/>
    </source>
</evidence>
<keyword evidence="3" id="KW-0479">Metal-binding</keyword>
<dbReference type="Pfam" id="PF01257">
    <property type="entry name" value="2Fe-2S_thioredx"/>
    <property type="match status" value="1"/>
</dbReference>
<dbReference type="NCBIfam" id="NF004638">
    <property type="entry name" value="PRK05988.1"/>
    <property type="match status" value="1"/>
</dbReference>
<dbReference type="Proteomes" id="UP001595443">
    <property type="component" value="Unassembled WGS sequence"/>
</dbReference>
<organism evidence="7 8">
    <name type="scientific">Acidimangrovimonas pyrenivorans</name>
    <dbReference type="NCBI Taxonomy" id="2030798"/>
    <lineage>
        <taxon>Bacteria</taxon>
        <taxon>Pseudomonadati</taxon>
        <taxon>Pseudomonadota</taxon>
        <taxon>Alphaproteobacteria</taxon>
        <taxon>Rhodobacterales</taxon>
        <taxon>Paracoccaceae</taxon>
        <taxon>Acidimangrovimonas</taxon>
    </lineage>
</organism>
<evidence type="ECO:0000256" key="4">
    <source>
        <dbReference type="ARBA" id="ARBA00023004"/>
    </source>
</evidence>
<dbReference type="PANTHER" id="PTHR43342">
    <property type="entry name" value="NADH-QUINONE OXIDOREDUCTASE, E SUBUNIT"/>
    <property type="match status" value="1"/>
</dbReference>
<dbReference type="CDD" id="cd03081">
    <property type="entry name" value="TRX_Fd_NuoE_FDH_gamma"/>
    <property type="match status" value="1"/>
</dbReference>
<protein>
    <submittedName>
        <fullName evidence="7">Formate dehydrogenase subunit gamma</fullName>
    </submittedName>
</protein>
<comment type="similarity">
    <text evidence="1">Belongs to the complex I 24 kDa subunit family.</text>
</comment>
<dbReference type="Gene3D" id="3.40.30.10">
    <property type="entry name" value="Glutaredoxin"/>
    <property type="match status" value="1"/>
</dbReference>
<sequence length="157" mass="16821">MALTTDEIVVRVQEIIADHAAQEGPLLPILHDVQGAFGYVPRDALPVIASGLNLSRAEVHGVMSFYHDFREDPAGRHVLKLCRAEACQAMGADRVAAHARGKLGIAWHETTQDGSVTLEPVFCLGLCACGPAAMVDGKLVGRLDEARVDELLSEVGR</sequence>
<dbReference type="SUPFAM" id="SSF52833">
    <property type="entry name" value="Thioredoxin-like"/>
    <property type="match status" value="1"/>
</dbReference>
<keyword evidence="5" id="KW-0411">Iron-sulfur</keyword>
<evidence type="ECO:0000256" key="2">
    <source>
        <dbReference type="ARBA" id="ARBA00022714"/>
    </source>
</evidence>
<comment type="caution">
    <text evidence="7">The sequence shown here is derived from an EMBL/GenBank/DDBJ whole genome shotgun (WGS) entry which is preliminary data.</text>
</comment>
<keyword evidence="4" id="KW-0408">Iron</keyword>
<dbReference type="InterPro" id="IPR028431">
    <property type="entry name" value="NADP_DH_HndA-like"/>
</dbReference>
<dbReference type="Gene3D" id="1.10.10.1590">
    <property type="entry name" value="NADH-quinone oxidoreductase subunit E"/>
    <property type="match status" value="1"/>
</dbReference>
<dbReference type="PANTHER" id="PTHR43342:SF1">
    <property type="entry name" value="BIFURCATING [FEFE] HYDROGENASE GAMMA SUBUNIT"/>
    <property type="match status" value="1"/>
</dbReference>
<comment type="cofactor">
    <cofactor evidence="6">
        <name>[2Fe-2S] cluster</name>
        <dbReference type="ChEBI" id="CHEBI:190135"/>
    </cofactor>
</comment>
<proteinExistence type="inferred from homology"/>
<dbReference type="InterPro" id="IPR041921">
    <property type="entry name" value="NuoE_N"/>
</dbReference>
<evidence type="ECO:0000313" key="7">
    <source>
        <dbReference type="EMBL" id="MFC2969001.1"/>
    </source>
</evidence>
<dbReference type="PROSITE" id="PS01099">
    <property type="entry name" value="COMPLEX1_24K"/>
    <property type="match status" value="1"/>
</dbReference>
<dbReference type="EMBL" id="JBHRSK010000008">
    <property type="protein sequence ID" value="MFC2969001.1"/>
    <property type="molecule type" value="Genomic_DNA"/>
</dbReference>
<dbReference type="RefSeq" id="WP_377833706.1">
    <property type="nucleotide sequence ID" value="NZ_JBHRSK010000008.1"/>
</dbReference>
<dbReference type="PIRSF" id="PIRSF000216">
    <property type="entry name" value="NADH_DH_24kDa"/>
    <property type="match status" value="1"/>
</dbReference>
<accession>A0ABV7AI22</accession>
<keyword evidence="2" id="KW-0001">2Fe-2S</keyword>
<evidence type="ECO:0000256" key="6">
    <source>
        <dbReference type="ARBA" id="ARBA00034078"/>
    </source>
</evidence>
<evidence type="ECO:0000256" key="5">
    <source>
        <dbReference type="ARBA" id="ARBA00023014"/>
    </source>
</evidence>
<keyword evidence="8" id="KW-1185">Reference proteome</keyword>
<evidence type="ECO:0000256" key="3">
    <source>
        <dbReference type="ARBA" id="ARBA00022723"/>
    </source>
</evidence>
<gene>
    <name evidence="7" type="ORF">ACFOES_12915</name>
</gene>
<evidence type="ECO:0000256" key="1">
    <source>
        <dbReference type="ARBA" id="ARBA00010643"/>
    </source>
</evidence>